<evidence type="ECO:0000256" key="6">
    <source>
        <dbReference type="ARBA" id="ARBA00023136"/>
    </source>
</evidence>
<keyword evidence="6 7" id="KW-0472">Membrane</keyword>
<feature type="transmembrane region" description="Helical" evidence="7">
    <location>
        <begin position="106"/>
        <end position="123"/>
    </location>
</feature>
<dbReference type="PANTHER" id="PTHR23514:SF3">
    <property type="entry name" value="BYPASS OF STOP CODON PROTEIN 6"/>
    <property type="match status" value="1"/>
</dbReference>
<feature type="transmembrane region" description="Helical" evidence="7">
    <location>
        <begin position="293"/>
        <end position="311"/>
    </location>
</feature>
<organism evidence="9 10">
    <name type="scientific">Pediococcus pentosaceus</name>
    <dbReference type="NCBI Taxonomy" id="1255"/>
    <lineage>
        <taxon>Bacteria</taxon>
        <taxon>Bacillati</taxon>
        <taxon>Bacillota</taxon>
        <taxon>Bacilli</taxon>
        <taxon>Lactobacillales</taxon>
        <taxon>Lactobacillaceae</taxon>
        <taxon>Pediococcus</taxon>
    </lineage>
</organism>
<evidence type="ECO:0000256" key="1">
    <source>
        <dbReference type="ARBA" id="ARBA00004651"/>
    </source>
</evidence>
<feature type="transmembrane region" description="Helical" evidence="7">
    <location>
        <begin position="267"/>
        <end position="286"/>
    </location>
</feature>
<dbReference type="SUPFAM" id="SSF103473">
    <property type="entry name" value="MFS general substrate transporter"/>
    <property type="match status" value="1"/>
</dbReference>
<keyword evidence="5 7" id="KW-1133">Transmembrane helix</keyword>
<protein>
    <submittedName>
        <fullName evidence="9">MFS transporter</fullName>
    </submittedName>
</protein>
<dbReference type="EMBL" id="JADOFP010000002">
    <property type="protein sequence ID" value="MBF7114416.1"/>
    <property type="molecule type" value="Genomic_DNA"/>
</dbReference>
<gene>
    <name evidence="9" type="ORF">ITQ90_02710</name>
</gene>
<dbReference type="PROSITE" id="PS00216">
    <property type="entry name" value="SUGAR_TRANSPORT_1"/>
    <property type="match status" value="1"/>
</dbReference>
<evidence type="ECO:0000313" key="9">
    <source>
        <dbReference type="EMBL" id="MBF7114416.1"/>
    </source>
</evidence>
<feature type="transmembrane region" description="Helical" evidence="7">
    <location>
        <begin position="144"/>
        <end position="163"/>
    </location>
</feature>
<dbReference type="PANTHER" id="PTHR23514">
    <property type="entry name" value="BYPASS OF STOP CODON PROTEIN 6"/>
    <property type="match status" value="1"/>
</dbReference>
<comment type="subcellular location">
    <subcellularLocation>
        <location evidence="1">Cell membrane</location>
        <topology evidence="1">Multi-pass membrane protein</topology>
    </subcellularLocation>
</comment>
<name>A0AB73HDX4_PEDPE</name>
<keyword evidence="3" id="KW-0813">Transport</keyword>
<feature type="transmembrane region" description="Helical" evidence="7">
    <location>
        <begin position="16"/>
        <end position="37"/>
    </location>
</feature>
<evidence type="ECO:0000259" key="8">
    <source>
        <dbReference type="PROSITE" id="PS50850"/>
    </source>
</evidence>
<dbReference type="RefSeq" id="WP_159252489.1">
    <property type="nucleotide sequence ID" value="NZ_CP197205.1"/>
</dbReference>
<evidence type="ECO:0000256" key="7">
    <source>
        <dbReference type="SAM" id="Phobius"/>
    </source>
</evidence>
<dbReference type="Pfam" id="PF07690">
    <property type="entry name" value="MFS_1"/>
    <property type="match status" value="1"/>
</dbReference>
<evidence type="ECO:0000256" key="4">
    <source>
        <dbReference type="ARBA" id="ARBA00022692"/>
    </source>
</evidence>
<accession>A0AB73HDX4</accession>
<sequence>MELKNKPNIIGEKKAYLPLAIGIYLNYAILGMATIIISQYGNQFQLLWHTDVKGISTVISMIGIGRLLTILFAGFLSDSLGRKVTMLIGMITQIIFLLGLFLSTNLISACIIALFMGATNSFGDTSSYPALTDAFKNHAASMNSLVKAAMSIAQFILPFVVAAQPNAKITLITMVTIIILDIVLIGLANFAPQTLVQQHPSKKFKKVARPTTSVKTKTSQPSMLIDGSLLIIVGFTLSFTFYIFSQYAPNFGSNVLKLGINSSKSLISWYAMASLISVFVTSSLVTHIKPIKLIFIYTLISFLALLQMIIIRSADGARLTAIAIGFFAAGGIWQLGLTLLSQYFPTEKGKVTGYYSFATALTFFVGPLVSSFIIDDTAAGVLHVFEIDTVITLLSLIIISILMIRNRKFSL</sequence>
<keyword evidence="4 7" id="KW-0812">Transmembrane</keyword>
<dbReference type="InterPro" id="IPR011701">
    <property type="entry name" value="MFS"/>
</dbReference>
<proteinExistence type="inferred from homology"/>
<evidence type="ECO:0000313" key="10">
    <source>
        <dbReference type="Proteomes" id="UP001194632"/>
    </source>
</evidence>
<dbReference type="GO" id="GO:0005886">
    <property type="term" value="C:plasma membrane"/>
    <property type="evidence" value="ECO:0007669"/>
    <property type="project" value="UniProtKB-SubCell"/>
</dbReference>
<feature type="transmembrane region" description="Helical" evidence="7">
    <location>
        <begin position="352"/>
        <end position="374"/>
    </location>
</feature>
<evidence type="ECO:0000256" key="5">
    <source>
        <dbReference type="ARBA" id="ARBA00022989"/>
    </source>
</evidence>
<comment type="caution">
    <text evidence="9">The sequence shown here is derived from an EMBL/GenBank/DDBJ whole genome shotgun (WGS) entry which is preliminary data.</text>
</comment>
<dbReference type="InterPro" id="IPR051788">
    <property type="entry name" value="MFS_Transporter"/>
</dbReference>
<feature type="transmembrane region" description="Helical" evidence="7">
    <location>
        <begin position="169"/>
        <end position="191"/>
    </location>
</feature>
<dbReference type="InterPro" id="IPR005829">
    <property type="entry name" value="Sugar_transporter_CS"/>
</dbReference>
<feature type="transmembrane region" description="Helical" evidence="7">
    <location>
        <begin position="380"/>
        <end position="404"/>
    </location>
</feature>
<evidence type="ECO:0000256" key="3">
    <source>
        <dbReference type="ARBA" id="ARBA00022448"/>
    </source>
</evidence>
<feature type="transmembrane region" description="Helical" evidence="7">
    <location>
        <begin position="317"/>
        <end position="340"/>
    </location>
</feature>
<dbReference type="GO" id="GO:0022857">
    <property type="term" value="F:transmembrane transporter activity"/>
    <property type="evidence" value="ECO:0007669"/>
    <property type="project" value="InterPro"/>
</dbReference>
<feature type="transmembrane region" description="Helical" evidence="7">
    <location>
        <begin position="223"/>
        <end position="247"/>
    </location>
</feature>
<dbReference type="InterPro" id="IPR020846">
    <property type="entry name" value="MFS_dom"/>
</dbReference>
<dbReference type="AlphaFoldDB" id="A0AB73HDX4"/>
<reference evidence="9" key="1">
    <citation type="submission" date="2020-11" db="EMBL/GenBank/DDBJ databases">
        <title>Antibiotic susceptibility profiles of Pediococcus pentosaceus from various origins and their implications for the safety assessment of strains with food-technology applications.</title>
        <authorList>
            <person name="Shani N."/>
            <person name="Oberhaensli S."/>
            <person name="Arias E."/>
        </authorList>
    </citation>
    <scope>NUCLEOTIDE SEQUENCE</scope>
    <source>
        <strain evidence="9">FAM 24207</strain>
    </source>
</reference>
<feature type="domain" description="Major facilitator superfamily (MFS) profile" evidence="8">
    <location>
        <begin position="15"/>
        <end position="407"/>
    </location>
</feature>
<feature type="transmembrane region" description="Helical" evidence="7">
    <location>
        <begin position="57"/>
        <end position="77"/>
    </location>
</feature>
<dbReference type="Proteomes" id="UP001194632">
    <property type="component" value="Unassembled WGS sequence"/>
</dbReference>
<evidence type="ECO:0000256" key="2">
    <source>
        <dbReference type="ARBA" id="ARBA00008335"/>
    </source>
</evidence>
<comment type="similarity">
    <text evidence="2">Belongs to the major facilitator superfamily.</text>
</comment>
<dbReference type="PROSITE" id="PS50850">
    <property type="entry name" value="MFS"/>
    <property type="match status" value="1"/>
</dbReference>
<dbReference type="InterPro" id="IPR036259">
    <property type="entry name" value="MFS_trans_sf"/>
</dbReference>
<dbReference type="Gene3D" id="1.20.1250.20">
    <property type="entry name" value="MFS general substrate transporter like domains"/>
    <property type="match status" value="2"/>
</dbReference>